<evidence type="ECO:0000256" key="1">
    <source>
        <dbReference type="SAM" id="Phobius"/>
    </source>
</evidence>
<feature type="transmembrane region" description="Helical" evidence="1">
    <location>
        <begin position="120"/>
        <end position="139"/>
    </location>
</feature>
<dbReference type="Proteomes" id="UP001595884">
    <property type="component" value="Unassembled WGS sequence"/>
</dbReference>
<evidence type="ECO:0008006" key="4">
    <source>
        <dbReference type="Google" id="ProtNLM"/>
    </source>
</evidence>
<keyword evidence="1" id="KW-0812">Transmembrane</keyword>
<comment type="caution">
    <text evidence="2">The sequence shown here is derived from an EMBL/GenBank/DDBJ whole genome shotgun (WGS) entry which is preliminary data.</text>
</comment>
<feature type="transmembrane region" description="Helical" evidence="1">
    <location>
        <begin position="151"/>
        <end position="173"/>
    </location>
</feature>
<feature type="transmembrane region" description="Helical" evidence="1">
    <location>
        <begin position="9"/>
        <end position="27"/>
    </location>
</feature>
<name>A0ABV9MJW0_9MICC</name>
<evidence type="ECO:0000313" key="3">
    <source>
        <dbReference type="Proteomes" id="UP001595884"/>
    </source>
</evidence>
<gene>
    <name evidence="2" type="ORF">ACFO7V_06710</name>
</gene>
<keyword evidence="3" id="KW-1185">Reference proteome</keyword>
<reference evidence="3" key="1">
    <citation type="journal article" date="2019" name="Int. J. Syst. Evol. Microbiol.">
        <title>The Global Catalogue of Microorganisms (GCM) 10K type strain sequencing project: providing services to taxonomists for standard genome sequencing and annotation.</title>
        <authorList>
            <consortium name="The Broad Institute Genomics Platform"/>
            <consortium name="The Broad Institute Genome Sequencing Center for Infectious Disease"/>
            <person name="Wu L."/>
            <person name="Ma J."/>
        </authorList>
    </citation>
    <scope>NUCLEOTIDE SEQUENCE [LARGE SCALE GENOMIC DNA]</scope>
    <source>
        <strain evidence="3">CGMCC 1.12849</strain>
    </source>
</reference>
<dbReference type="RefSeq" id="WP_346058986.1">
    <property type="nucleotide sequence ID" value="NZ_BAAAVQ010000022.1"/>
</dbReference>
<evidence type="ECO:0000313" key="2">
    <source>
        <dbReference type="EMBL" id="MFC4715829.1"/>
    </source>
</evidence>
<feature type="transmembrane region" description="Helical" evidence="1">
    <location>
        <begin position="225"/>
        <end position="249"/>
    </location>
</feature>
<proteinExistence type="predicted"/>
<keyword evidence="1" id="KW-1133">Transmembrane helix</keyword>
<dbReference type="EMBL" id="JBHSHE010000026">
    <property type="protein sequence ID" value="MFC4715829.1"/>
    <property type="molecule type" value="Genomic_DNA"/>
</dbReference>
<organism evidence="2 3">
    <name type="scientific">Glutamicibacter bergerei</name>
    <dbReference type="NCBI Taxonomy" id="256702"/>
    <lineage>
        <taxon>Bacteria</taxon>
        <taxon>Bacillati</taxon>
        <taxon>Actinomycetota</taxon>
        <taxon>Actinomycetes</taxon>
        <taxon>Micrococcales</taxon>
        <taxon>Micrococcaceae</taxon>
        <taxon>Glutamicibacter</taxon>
    </lineage>
</organism>
<feature type="transmembrane region" description="Helical" evidence="1">
    <location>
        <begin position="88"/>
        <end position="108"/>
    </location>
</feature>
<sequence>MYPLAKRPSVWLLPLFLVVALVYLFSYTEMELVRGSSQAALAAASTTLLFSCLLSSLSAAVESSRENLSRGVLDAVSRSYFERVFFRLWPSVTAGVIVQFTSVIILLLNSKVIPQLSDGLILFGYVLAITAHAAFGNLLGQWFHGRFAIPLALVGSYLFLAFTGTSSFFPLHYLSGMTLNGCCMAAQNIDFHAIWALVVFSALSTTGFIILAGTNRPLERKRISASLPSVHIATGTLLILASVATGLWLGKDLEGIPAVAMSDEQFECSNTRPQVCLNQVQLSGGDRRMLVAQSITSLTKVGFPEPQRVTASMDTDLTVEEDGVLLTAFEPSYTDEQVVFAAASSYASQLANHLCDSDDFDQQYAMIQLLQEWSTGYAQEQVLGIPSGGLEQPLASLNRDEQQIWALRAYDSLTRCEVPAKPGKDS</sequence>
<keyword evidence="1" id="KW-0472">Membrane</keyword>
<feature type="transmembrane region" description="Helical" evidence="1">
    <location>
        <begin position="193"/>
        <end position="213"/>
    </location>
</feature>
<accession>A0ABV9MJW0</accession>
<protein>
    <recommendedName>
        <fullName evidence="4">ABC transporter permease</fullName>
    </recommendedName>
</protein>